<name>A0ACC0WIC9_9STRA</name>
<organism evidence="1 2">
    <name type="scientific">Peronosclerospora sorghi</name>
    <dbReference type="NCBI Taxonomy" id="230839"/>
    <lineage>
        <taxon>Eukaryota</taxon>
        <taxon>Sar</taxon>
        <taxon>Stramenopiles</taxon>
        <taxon>Oomycota</taxon>
        <taxon>Peronosporomycetes</taxon>
        <taxon>Peronosporales</taxon>
        <taxon>Peronosporaceae</taxon>
        <taxon>Peronosclerospora</taxon>
    </lineage>
</organism>
<keyword evidence="2" id="KW-1185">Reference proteome</keyword>
<dbReference type="EMBL" id="CM047591">
    <property type="protein sequence ID" value="KAI9918509.1"/>
    <property type="molecule type" value="Genomic_DNA"/>
</dbReference>
<evidence type="ECO:0000313" key="2">
    <source>
        <dbReference type="Proteomes" id="UP001163321"/>
    </source>
</evidence>
<dbReference type="Proteomes" id="UP001163321">
    <property type="component" value="Chromosome 12"/>
</dbReference>
<accession>A0ACC0WIC9</accession>
<gene>
    <name evidence="1" type="ORF">PsorP6_011644</name>
</gene>
<reference evidence="1 2" key="1">
    <citation type="journal article" date="2022" name="bioRxiv">
        <title>The genome of the oomycete Peronosclerospora sorghi, a cosmopolitan pathogen of maize and sorghum, is inflated with dispersed pseudogenes.</title>
        <authorList>
            <person name="Fletcher K."/>
            <person name="Martin F."/>
            <person name="Isakeit T."/>
            <person name="Cavanaugh K."/>
            <person name="Magill C."/>
            <person name="Michelmore R."/>
        </authorList>
    </citation>
    <scope>NUCLEOTIDE SEQUENCE [LARGE SCALE GENOMIC DNA]</scope>
    <source>
        <strain evidence="1">P6</strain>
    </source>
</reference>
<sequence>MDNRTIICLYISANADSFFFLGLDLRIHLFPVNSTQFYVMRYILLLFSSYNSLFINSRRLFTLVFASSTSCLSKTGPTSLYTLVSSSSRSSSFLTISFSLAC</sequence>
<evidence type="ECO:0000313" key="1">
    <source>
        <dbReference type="EMBL" id="KAI9918509.1"/>
    </source>
</evidence>
<protein>
    <submittedName>
        <fullName evidence="1">Uncharacterized protein</fullName>
    </submittedName>
</protein>
<comment type="caution">
    <text evidence="1">The sequence shown here is derived from an EMBL/GenBank/DDBJ whole genome shotgun (WGS) entry which is preliminary data.</text>
</comment>
<proteinExistence type="predicted"/>